<evidence type="ECO:0000256" key="3">
    <source>
        <dbReference type="ARBA" id="ARBA00023163"/>
    </source>
</evidence>
<dbReference type="InterPro" id="IPR050204">
    <property type="entry name" value="AraC_XylS_family_regulators"/>
</dbReference>
<evidence type="ECO:0000313" key="6">
    <source>
        <dbReference type="Proteomes" id="UP000472335"/>
    </source>
</evidence>
<dbReference type="AlphaFoldDB" id="A0A6G4VKP4"/>
<dbReference type="EMBL" id="JAAKZY010000254">
    <property type="protein sequence ID" value="NGO14364.1"/>
    <property type="molecule type" value="Genomic_DNA"/>
</dbReference>
<comment type="caution">
    <text evidence="5">The sequence shown here is derived from an EMBL/GenBank/DDBJ whole genome shotgun (WGS) entry which is preliminary data.</text>
</comment>
<reference evidence="5 6" key="1">
    <citation type="submission" date="2020-02" db="EMBL/GenBank/DDBJ databases">
        <title>Whole-genome analyses of novel actinobacteria.</title>
        <authorList>
            <person name="Sahin N."/>
            <person name="Gencbay T."/>
        </authorList>
    </citation>
    <scope>NUCLEOTIDE SEQUENCE [LARGE SCALE GENOMIC DNA]</scope>
    <source>
        <strain evidence="5 6">HC44</strain>
    </source>
</reference>
<protein>
    <submittedName>
        <fullName evidence="5">Helix-turn-helix domain-containing protein</fullName>
    </submittedName>
</protein>
<sequence length="329" mass="36645">MTGNRLVGTFTADVTKPRTARNGFDVFRQEWETQTGQALPLPSFDVGESGDFRINVQAANLHDAVIADVYSERFLGRPAADRESGDRVLVHLMRHGSWRFAALDGRSESVTVPAGSFIARRNNPPSLFDVAPGSRATVLILPTAVLGRTTRGRQIVGSTRSSEMRILMAHASMVRETVRGLTAAGVQGARNALLELARAAVRHEFDDAEPQLAPALARAAMDLADEHLTDPDLSPRWLARQLNVSVRTLHRAFNTAEEPVAAYIRRRRLERARHELLTPWGRPTVAEAAARWHFFDSSHFIRAFKKQYGETPTRMMAAFDEHRRQPPSV</sequence>
<dbReference type="PROSITE" id="PS01124">
    <property type="entry name" value="HTH_ARAC_FAMILY_2"/>
    <property type="match status" value="1"/>
</dbReference>
<dbReference type="GO" id="GO:0003700">
    <property type="term" value="F:DNA-binding transcription factor activity"/>
    <property type="evidence" value="ECO:0007669"/>
    <property type="project" value="InterPro"/>
</dbReference>
<keyword evidence="3" id="KW-0804">Transcription</keyword>
<dbReference type="InterPro" id="IPR009057">
    <property type="entry name" value="Homeodomain-like_sf"/>
</dbReference>
<evidence type="ECO:0000256" key="2">
    <source>
        <dbReference type="ARBA" id="ARBA00023125"/>
    </source>
</evidence>
<evidence type="ECO:0000259" key="4">
    <source>
        <dbReference type="PROSITE" id="PS01124"/>
    </source>
</evidence>
<dbReference type="SMART" id="SM00342">
    <property type="entry name" value="HTH_ARAC"/>
    <property type="match status" value="1"/>
</dbReference>
<keyword evidence="2" id="KW-0238">DNA-binding</keyword>
<dbReference type="SUPFAM" id="SSF46689">
    <property type="entry name" value="Homeodomain-like"/>
    <property type="match status" value="1"/>
</dbReference>
<name>A0A6G4VKP4_9ACTN</name>
<dbReference type="Proteomes" id="UP000472335">
    <property type="component" value="Unassembled WGS sequence"/>
</dbReference>
<evidence type="ECO:0000256" key="1">
    <source>
        <dbReference type="ARBA" id="ARBA00023015"/>
    </source>
</evidence>
<keyword evidence="6" id="KW-1185">Reference proteome</keyword>
<dbReference type="PANTHER" id="PTHR46796">
    <property type="entry name" value="HTH-TYPE TRANSCRIPTIONAL ACTIVATOR RHAS-RELATED"/>
    <property type="match status" value="1"/>
</dbReference>
<keyword evidence="1" id="KW-0805">Transcription regulation</keyword>
<dbReference type="RefSeq" id="WP_165268677.1">
    <property type="nucleotide sequence ID" value="NZ_JAAKZY010000254.1"/>
</dbReference>
<dbReference type="Gene3D" id="1.10.10.60">
    <property type="entry name" value="Homeodomain-like"/>
    <property type="match status" value="1"/>
</dbReference>
<gene>
    <name evidence="5" type="ORF">G5C60_43920</name>
</gene>
<evidence type="ECO:0000313" key="5">
    <source>
        <dbReference type="EMBL" id="NGO14364.1"/>
    </source>
</evidence>
<accession>A0A6G4VKP4</accession>
<dbReference type="Pfam" id="PF12833">
    <property type="entry name" value="HTH_18"/>
    <property type="match status" value="1"/>
</dbReference>
<dbReference type="InterPro" id="IPR018060">
    <property type="entry name" value="HTH_AraC"/>
</dbReference>
<proteinExistence type="predicted"/>
<organism evidence="5 6">
    <name type="scientific">Streptomyces scabichelini</name>
    <dbReference type="NCBI Taxonomy" id="2711217"/>
    <lineage>
        <taxon>Bacteria</taxon>
        <taxon>Bacillati</taxon>
        <taxon>Actinomycetota</taxon>
        <taxon>Actinomycetes</taxon>
        <taxon>Kitasatosporales</taxon>
        <taxon>Streptomycetaceae</taxon>
        <taxon>Streptomyces</taxon>
    </lineage>
</organism>
<dbReference type="GO" id="GO:0043565">
    <property type="term" value="F:sequence-specific DNA binding"/>
    <property type="evidence" value="ECO:0007669"/>
    <property type="project" value="InterPro"/>
</dbReference>
<feature type="domain" description="HTH araC/xylS-type" evidence="4">
    <location>
        <begin position="218"/>
        <end position="318"/>
    </location>
</feature>